<protein>
    <submittedName>
        <fullName evidence="1">Uncharacterized protein</fullName>
    </submittedName>
</protein>
<dbReference type="AlphaFoldDB" id="X1TLW3"/>
<dbReference type="EMBL" id="BARW01019183">
    <property type="protein sequence ID" value="GAI92356.1"/>
    <property type="molecule type" value="Genomic_DNA"/>
</dbReference>
<evidence type="ECO:0000313" key="1">
    <source>
        <dbReference type="EMBL" id="GAI92356.1"/>
    </source>
</evidence>
<proteinExistence type="predicted"/>
<organism evidence="1">
    <name type="scientific">marine sediment metagenome</name>
    <dbReference type="NCBI Taxonomy" id="412755"/>
    <lineage>
        <taxon>unclassified sequences</taxon>
        <taxon>metagenomes</taxon>
        <taxon>ecological metagenomes</taxon>
    </lineage>
</organism>
<gene>
    <name evidence="1" type="ORF">S12H4_32682</name>
</gene>
<accession>X1TLW3</accession>
<sequence>MPLDATKKGTLDVKDPPLKEIVAVNDNYDKGYHEGNPGGLDAVDTDLAPGNIADGITIFGVLGTLAAGALAEDVTGSAVSAVSEDSGTNNANRQKSTTIVADSDLDVASKISTFDANSIAVAVATIYGCTNALEKVKFHLYMDGVQVAESAYLGTTNYAEYVVVGTAALSGAKICKAALHNYDALDKVWCWAAYSIANLLPAAIGVGSIKLA</sequence>
<name>X1TLW3_9ZZZZ</name>
<reference evidence="1" key="1">
    <citation type="journal article" date="2014" name="Front. Microbiol.">
        <title>High frequency of phylogenetically diverse reductive dehalogenase-homologous genes in deep subseafloor sedimentary metagenomes.</title>
        <authorList>
            <person name="Kawai M."/>
            <person name="Futagami T."/>
            <person name="Toyoda A."/>
            <person name="Takaki Y."/>
            <person name="Nishi S."/>
            <person name="Hori S."/>
            <person name="Arai W."/>
            <person name="Tsubouchi T."/>
            <person name="Morono Y."/>
            <person name="Uchiyama I."/>
            <person name="Ito T."/>
            <person name="Fujiyama A."/>
            <person name="Inagaki F."/>
            <person name="Takami H."/>
        </authorList>
    </citation>
    <scope>NUCLEOTIDE SEQUENCE</scope>
    <source>
        <strain evidence="1">Expedition CK06-06</strain>
    </source>
</reference>
<comment type="caution">
    <text evidence="1">The sequence shown here is derived from an EMBL/GenBank/DDBJ whole genome shotgun (WGS) entry which is preliminary data.</text>
</comment>